<dbReference type="EMBL" id="CP144541">
    <property type="protein sequence ID" value="WVW80983.1"/>
    <property type="molecule type" value="Genomic_DNA"/>
</dbReference>
<evidence type="ECO:0000256" key="1">
    <source>
        <dbReference type="SAM" id="MobiDB-lite"/>
    </source>
</evidence>
<dbReference type="GeneID" id="30206069"/>
<dbReference type="GO" id="GO:0003700">
    <property type="term" value="F:DNA-binding transcription factor activity"/>
    <property type="evidence" value="ECO:0007669"/>
    <property type="project" value="InterPro"/>
</dbReference>
<feature type="region of interest" description="Disordered" evidence="1">
    <location>
        <begin position="140"/>
        <end position="164"/>
    </location>
</feature>
<dbReference type="KEGG" id="kbi:30206069"/>
<reference evidence="2" key="1">
    <citation type="submission" date="2013-07" db="EMBL/GenBank/DDBJ databases">
        <authorList>
            <consortium name="The Broad Institute Genome Sequencing Platform"/>
            <person name="Cuomo C."/>
            <person name="Litvintseva A."/>
            <person name="Chen Y."/>
            <person name="Heitman J."/>
            <person name="Sun S."/>
            <person name="Springer D."/>
            <person name="Dromer F."/>
            <person name="Young S.K."/>
            <person name="Zeng Q."/>
            <person name="Gargeya S."/>
            <person name="Fitzgerald M."/>
            <person name="Abouelleil A."/>
            <person name="Alvarado L."/>
            <person name="Berlin A.M."/>
            <person name="Chapman S.B."/>
            <person name="Dewar J."/>
            <person name="Goldberg J."/>
            <person name="Griggs A."/>
            <person name="Gujja S."/>
            <person name="Hansen M."/>
            <person name="Howarth C."/>
            <person name="Imamovic A."/>
            <person name="Larimer J."/>
            <person name="McCowan C."/>
            <person name="Murphy C."/>
            <person name="Pearson M."/>
            <person name="Priest M."/>
            <person name="Roberts A."/>
            <person name="Saif S."/>
            <person name="Shea T."/>
            <person name="Sykes S."/>
            <person name="Wortman J."/>
            <person name="Nusbaum C."/>
            <person name="Birren B."/>
        </authorList>
    </citation>
    <scope>NUCLEOTIDE SEQUENCE</scope>
    <source>
        <strain evidence="2">CBS 10118</strain>
    </source>
</reference>
<dbReference type="InterPro" id="IPR046347">
    <property type="entry name" value="bZIP_sf"/>
</dbReference>
<proteinExistence type="predicted"/>
<evidence type="ECO:0000313" key="3">
    <source>
        <dbReference type="Proteomes" id="UP000092730"/>
    </source>
</evidence>
<gene>
    <name evidence="2" type="ORF">I302_102974</name>
</gene>
<dbReference type="SUPFAM" id="SSF57959">
    <property type="entry name" value="Leucine zipper domain"/>
    <property type="match status" value="1"/>
</dbReference>
<protein>
    <recommendedName>
        <fullName evidence="4">BZIP domain-containing protein</fullName>
    </recommendedName>
</protein>
<feature type="compositionally biased region" description="Basic residues" evidence="1">
    <location>
        <begin position="226"/>
        <end position="238"/>
    </location>
</feature>
<organism evidence="2 3">
    <name type="scientific">Kwoniella bestiolae CBS 10118</name>
    <dbReference type="NCBI Taxonomy" id="1296100"/>
    <lineage>
        <taxon>Eukaryota</taxon>
        <taxon>Fungi</taxon>
        <taxon>Dikarya</taxon>
        <taxon>Basidiomycota</taxon>
        <taxon>Agaricomycotina</taxon>
        <taxon>Tremellomycetes</taxon>
        <taxon>Tremellales</taxon>
        <taxon>Cryptococcaceae</taxon>
        <taxon>Kwoniella</taxon>
    </lineage>
</organism>
<feature type="region of interest" description="Disordered" evidence="1">
    <location>
        <begin position="1"/>
        <end position="22"/>
    </location>
</feature>
<dbReference type="Gene3D" id="1.20.5.170">
    <property type="match status" value="1"/>
</dbReference>
<keyword evidence="3" id="KW-1185">Reference proteome</keyword>
<evidence type="ECO:0008006" key="4">
    <source>
        <dbReference type="Google" id="ProtNLM"/>
    </source>
</evidence>
<dbReference type="CDD" id="cd14688">
    <property type="entry name" value="bZIP_YAP"/>
    <property type="match status" value="1"/>
</dbReference>
<dbReference type="RefSeq" id="XP_065725665.1">
    <property type="nucleotide sequence ID" value="XM_065869593.1"/>
</dbReference>
<dbReference type="AlphaFoldDB" id="A0AAJ8M6T5"/>
<sequence length="238" mass="26605">MDSADHPTAYYNHESGYNDDFDPQAFRDVRAVRGNSVAEPSNPTGFSHITYRPAAAVNPYGSSTMNANNTLQVPDACYDYDSGPGMSGEDLTQYLDSLPTFELTPSDGACDMPCEPAGHDGALEITFASQFDHVSKPLDAEKSKEVKRDRGMAAQRKHRERRDRYTSGLEAIANTLHGKVLELISRMEYLEGTIDSLGGYYEPWDTRPDVSSIEEAFEQLKEEKPKKHRSKSTLRSRR</sequence>
<reference evidence="2" key="2">
    <citation type="submission" date="2024-02" db="EMBL/GenBank/DDBJ databases">
        <title>Comparative genomics of Cryptococcus and Kwoniella reveals pathogenesis evolution and contrasting modes of karyotype evolution via chromosome fusion or intercentromeric recombination.</title>
        <authorList>
            <person name="Coelho M.A."/>
            <person name="David-Palma M."/>
            <person name="Shea T."/>
            <person name="Bowers K."/>
            <person name="McGinley-Smith S."/>
            <person name="Mohammad A.W."/>
            <person name="Gnirke A."/>
            <person name="Yurkov A.M."/>
            <person name="Nowrousian M."/>
            <person name="Sun S."/>
            <person name="Cuomo C.A."/>
            <person name="Heitman J."/>
        </authorList>
    </citation>
    <scope>NUCLEOTIDE SEQUENCE</scope>
    <source>
        <strain evidence="2">CBS 10118</strain>
    </source>
</reference>
<dbReference type="Proteomes" id="UP000092730">
    <property type="component" value="Chromosome 1"/>
</dbReference>
<feature type="compositionally biased region" description="Basic and acidic residues" evidence="1">
    <location>
        <begin position="140"/>
        <end position="151"/>
    </location>
</feature>
<name>A0AAJ8M6T5_9TREE</name>
<evidence type="ECO:0000313" key="2">
    <source>
        <dbReference type="EMBL" id="WVW80983.1"/>
    </source>
</evidence>
<feature type="region of interest" description="Disordered" evidence="1">
    <location>
        <begin position="218"/>
        <end position="238"/>
    </location>
</feature>
<accession>A0AAJ8M6T5</accession>